<dbReference type="Pfam" id="PF01063">
    <property type="entry name" value="Aminotran_4"/>
    <property type="match status" value="1"/>
</dbReference>
<dbReference type="Pfam" id="PF00425">
    <property type="entry name" value="Chorismate_bind"/>
    <property type="match status" value="1"/>
</dbReference>
<dbReference type="AlphaFoldDB" id="A0A935JWJ2"/>
<dbReference type="EC" id="2.6.1.85" evidence="7"/>
<reference evidence="7 8" key="1">
    <citation type="submission" date="2020-10" db="EMBL/GenBank/DDBJ databases">
        <title>Connecting structure to function with the recovery of over 1000 high-quality activated sludge metagenome-assembled genomes encoding full-length rRNA genes using long-read sequencing.</title>
        <authorList>
            <person name="Singleton C.M."/>
            <person name="Petriglieri F."/>
            <person name="Kristensen J.M."/>
            <person name="Kirkegaard R.H."/>
            <person name="Michaelsen T.Y."/>
            <person name="Andersen M.H."/>
            <person name="Karst S.M."/>
            <person name="Dueholm M.S."/>
            <person name="Nielsen P.H."/>
            <person name="Albertsen M."/>
        </authorList>
    </citation>
    <scope>NUCLEOTIDE SEQUENCE [LARGE SCALE GENOMIC DNA]</scope>
    <source>
        <strain evidence="7">EsbW_18-Q3-R4-48_BATAC.463</strain>
    </source>
</reference>
<dbReference type="InterPro" id="IPR005802">
    <property type="entry name" value="ADC_synth_comp_1"/>
</dbReference>
<evidence type="ECO:0000256" key="5">
    <source>
        <dbReference type="RuleBase" id="RU004516"/>
    </source>
</evidence>
<protein>
    <submittedName>
        <fullName evidence="7">Aminodeoxychorismate synthase component I</fullName>
        <ecNumber evidence="7">2.6.1.85</ecNumber>
    </submittedName>
</protein>
<dbReference type="InterPro" id="IPR043132">
    <property type="entry name" value="BCAT-like_C"/>
</dbReference>
<dbReference type="InterPro" id="IPR036038">
    <property type="entry name" value="Aminotransferase-like"/>
</dbReference>
<comment type="caution">
    <text evidence="7">The sequence shown here is derived from an EMBL/GenBank/DDBJ whole genome shotgun (WGS) entry which is preliminary data.</text>
</comment>
<comment type="cofactor">
    <cofactor evidence="1 5">
        <name>pyridoxal 5'-phosphate</name>
        <dbReference type="ChEBI" id="CHEBI:597326"/>
    </cofactor>
</comment>
<dbReference type="InterPro" id="IPR015890">
    <property type="entry name" value="Chorismate_C"/>
</dbReference>
<keyword evidence="7" id="KW-0032">Aminotransferase</keyword>
<dbReference type="Gene3D" id="3.30.470.10">
    <property type="match status" value="1"/>
</dbReference>
<proteinExistence type="inferred from homology"/>
<gene>
    <name evidence="7" type="primary">pabB</name>
    <name evidence="7" type="ORF">IPJ38_03970</name>
</gene>
<dbReference type="SUPFAM" id="SSF56752">
    <property type="entry name" value="D-aminoacid aminotransferase-like PLP-dependent enzymes"/>
    <property type="match status" value="1"/>
</dbReference>
<evidence type="ECO:0000256" key="3">
    <source>
        <dbReference type="ARBA" id="ARBA00022898"/>
    </source>
</evidence>
<dbReference type="InterPro" id="IPR019999">
    <property type="entry name" value="Anth_synth_I-like"/>
</dbReference>
<comment type="similarity">
    <text evidence="2 4">Belongs to the class-IV pyridoxal-phosphate-dependent aminotransferase family.</text>
</comment>
<accession>A0A935JWJ2</accession>
<evidence type="ECO:0000259" key="6">
    <source>
        <dbReference type="Pfam" id="PF00425"/>
    </source>
</evidence>
<dbReference type="GO" id="GO:0046820">
    <property type="term" value="F:4-amino-4-deoxychorismate synthase activity"/>
    <property type="evidence" value="ECO:0007669"/>
    <property type="project" value="UniProtKB-EC"/>
</dbReference>
<dbReference type="NCBIfam" id="TIGR00553">
    <property type="entry name" value="pabB"/>
    <property type="match status" value="1"/>
</dbReference>
<dbReference type="SUPFAM" id="SSF56322">
    <property type="entry name" value="ADC synthase"/>
    <property type="match status" value="1"/>
</dbReference>
<dbReference type="PRINTS" id="PR00095">
    <property type="entry name" value="ANTSNTHASEI"/>
</dbReference>
<dbReference type="InterPro" id="IPR018300">
    <property type="entry name" value="Aminotrans_IV_CS"/>
</dbReference>
<evidence type="ECO:0000256" key="1">
    <source>
        <dbReference type="ARBA" id="ARBA00001933"/>
    </source>
</evidence>
<name>A0A935JWJ2_9RHOO</name>
<organism evidence="7 8">
    <name type="scientific">Candidatus Dechloromonas phosphorivorans</name>
    <dbReference type="NCBI Taxonomy" id="2899244"/>
    <lineage>
        <taxon>Bacteria</taxon>
        <taxon>Pseudomonadati</taxon>
        <taxon>Pseudomonadota</taxon>
        <taxon>Betaproteobacteria</taxon>
        <taxon>Rhodocyclales</taxon>
        <taxon>Azonexaceae</taxon>
        <taxon>Dechloromonas</taxon>
    </lineage>
</organism>
<dbReference type="Proteomes" id="UP000739411">
    <property type="component" value="Unassembled WGS sequence"/>
</dbReference>
<dbReference type="InterPro" id="IPR043131">
    <property type="entry name" value="BCAT-like_N"/>
</dbReference>
<keyword evidence="3 5" id="KW-0663">Pyridoxal phosphate</keyword>
<dbReference type="InterPro" id="IPR001544">
    <property type="entry name" value="Aminotrans_IV"/>
</dbReference>
<dbReference type="GO" id="GO:0000162">
    <property type="term" value="P:L-tryptophan biosynthetic process"/>
    <property type="evidence" value="ECO:0007669"/>
    <property type="project" value="TreeGrafter"/>
</dbReference>
<evidence type="ECO:0000313" key="8">
    <source>
        <dbReference type="Proteomes" id="UP000739411"/>
    </source>
</evidence>
<evidence type="ECO:0000313" key="7">
    <source>
        <dbReference type="EMBL" id="MBK7414385.1"/>
    </source>
</evidence>
<dbReference type="GO" id="GO:0009396">
    <property type="term" value="P:folic acid-containing compound biosynthetic process"/>
    <property type="evidence" value="ECO:0007669"/>
    <property type="project" value="InterPro"/>
</dbReference>
<dbReference type="PROSITE" id="PS00770">
    <property type="entry name" value="AA_TRANSFER_CLASS_4"/>
    <property type="match status" value="1"/>
</dbReference>
<sequence length="581" mass="63324">MQIAASFHAFFEDRRAPAGEPAAWLFEGLVDCLTVSDEASLEAVLVAIEQGGLWTVAALDYELGYLLEPATAPAGWPFEAKQCLARLWRFERRIELDAASANAWLIAQGGQLPAGVAGLQSGVSEADYLAAVRRIQGYIADGDCYQVNFTLPLNFEWFGSPLALYSRLRERQPVSYGGFIGDADGGIVSLSPELFLARCGDRLLTRPMKGTAAKNLPAEHLLRSTKDLAENLMIVDLLRNDLGRIADNGSVVVDRLFDIEDYPTVWQMVSEVSAHVPGRDFGEILRALFPCGSITGAPKIRAMQIAAELEKTPRGAYTGALGWLAPDGDFRLNVAIRTLELAADGCGKLGVGSGIVADSEPAAEWQECLLKANFLRDCDPGLKLIETLRRDGGVYPMWAGHLARLKRSAAYFGFPLDEQLLFRKLGQQPARGIWRVRVTLDKAGTIDVQAVAFDGAELDMSCAKMAEQRIESRDLLRRHKTTLRPQYDAALRSLPADSPIFDLIFLNERGEVAEGARSNVFVERDGVLLTPPLSSGALPGVLRASLLASGRAKEAVLWPADLQQGFYLGNALRGLLRANLL</sequence>
<evidence type="ECO:0000256" key="2">
    <source>
        <dbReference type="ARBA" id="ARBA00009320"/>
    </source>
</evidence>
<evidence type="ECO:0000256" key="4">
    <source>
        <dbReference type="RuleBase" id="RU004106"/>
    </source>
</evidence>
<dbReference type="PANTHER" id="PTHR11236:SF50">
    <property type="entry name" value="AMINODEOXYCHORISMATE SYNTHASE COMPONENT 1"/>
    <property type="match status" value="1"/>
</dbReference>
<keyword evidence="7" id="KW-0808">Transferase</keyword>
<dbReference type="Gene3D" id="3.60.120.10">
    <property type="entry name" value="Anthranilate synthase"/>
    <property type="match status" value="1"/>
</dbReference>
<dbReference type="InterPro" id="IPR005801">
    <property type="entry name" value="ADC_synthase"/>
</dbReference>
<feature type="domain" description="Chorismate-utilising enzyme C-terminal" evidence="6">
    <location>
        <begin position="125"/>
        <end position="371"/>
    </location>
</feature>
<dbReference type="PANTHER" id="PTHR11236">
    <property type="entry name" value="AMINOBENZOATE/ANTHRANILATE SYNTHASE"/>
    <property type="match status" value="1"/>
</dbReference>
<dbReference type="Gene3D" id="3.20.10.10">
    <property type="entry name" value="D-amino Acid Aminotransferase, subunit A, domain 2"/>
    <property type="match status" value="1"/>
</dbReference>
<dbReference type="EMBL" id="JADJMS010000009">
    <property type="protein sequence ID" value="MBK7414385.1"/>
    <property type="molecule type" value="Genomic_DNA"/>
</dbReference>